<dbReference type="InterPro" id="IPR045518">
    <property type="entry name" value="2EXR"/>
</dbReference>
<name>A0ABR0SQR8_9HYPO</name>
<organism evidence="2 3">
    <name type="scientific">Cladobotryum mycophilum</name>
    <dbReference type="NCBI Taxonomy" id="491253"/>
    <lineage>
        <taxon>Eukaryota</taxon>
        <taxon>Fungi</taxon>
        <taxon>Dikarya</taxon>
        <taxon>Ascomycota</taxon>
        <taxon>Pezizomycotina</taxon>
        <taxon>Sordariomycetes</taxon>
        <taxon>Hypocreomycetidae</taxon>
        <taxon>Hypocreales</taxon>
        <taxon>Hypocreaceae</taxon>
        <taxon>Cladobotryum</taxon>
    </lineage>
</organism>
<dbReference type="PANTHER" id="PTHR35910:SF6">
    <property type="entry name" value="2EXR DOMAIN-CONTAINING PROTEIN"/>
    <property type="match status" value="1"/>
</dbReference>
<gene>
    <name evidence="2" type="ORF">PT974_07520</name>
</gene>
<reference evidence="2 3" key="1">
    <citation type="submission" date="2024-01" db="EMBL/GenBank/DDBJ databases">
        <title>Complete genome of Cladobotryum mycophilum ATHUM6906.</title>
        <authorList>
            <person name="Christinaki A.C."/>
            <person name="Myridakis A.I."/>
            <person name="Kouvelis V.N."/>
        </authorList>
    </citation>
    <scope>NUCLEOTIDE SEQUENCE [LARGE SCALE GENOMIC DNA]</scope>
    <source>
        <strain evidence="2 3">ATHUM6906</strain>
    </source>
</reference>
<dbReference type="Pfam" id="PF20150">
    <property type="entry name" value="2EXR"/>
    <property type="match status" value="1"/>
</dbReference>
<sequence>MNSIFHLFTKLPIELRLQIWETALRPLSPGRPGAHFFSVSSDRDERDALLQLSLHCHLADACEKEHSSSHRLSAPLFTAGENGYSWTTDNPSAYLWDFGMWGACMESKRVIEKHYNVVNEVEIKYSLDIPWGNEPLANISVLTTVLRENGRWNFTIRPYQDLVCLQPLDPDTIGWNDPGLVLDYLCMANREVGLHGFRNLAIEYDPCWNKIGKDISLVSYIWEKGMLGYFTRAVDFMAYKEGSSFAGARIWLIDYGLKRIPEETGSDVEVGPCKKFYGMDRVFTEVTHQSRHNYTCDTPGGSAFDLLDELTSEVDEVLGMTEFYLGHENDGEDCFTEEWRGPPYCIMHGIRVLACEVYDD</sequence>
<evidence type="ECO:0000259" key="1">
    <source>
        <dbReference type="Pfam" id="PF20150"/>
    </source>
</evidence>
<feature type="domain" description="2EXR" evidence="1">
    <location>
        <begin position="5"/>
        <end position="111"/>
    </location>
</feature>
<evidence type="ECO:0000313" key="2">
    <source>
        <dbReference type="EMBL" id="KAK5994080.1"/>
    </source>
</evidence>
<accession>A0ABR0SQR8</accession>
<dbReference type="Proteomes" id="UP001338125">
    <property type="component" value="Unassembled WGS sequence"/>
</dbReference>
<protein>
    <recommendedName>
        <fullName evidence="1">2EXR domain-containing protein</fullName>
    </recommendedName>
</protein>
<proteinExistence type="predicted"/>
<evidence type="ECO:0000313" key="3">
    <source>
        <dbReference type="Proteomes" id="UP001338125"/>
    </source>
</evidence>
<dbReference type="PANTHER" id="PTHR35910">
    <property type="entry name" value="2EXR DOMAIN-CONTAINING PROTEIN"/>
    <property type="match status" value="1"/>
</dbReference>
<comment type="caution">
    <text evidence="2">The sequence shown here is derived from an EMBL/GenBank/DDBJ whole genome shotgun (WGS) entry which is preliminary data.</text>
</comment>
<dbReference type="EMBL" id="JAVFKD010000012">
    <property type="protein sequence ID" value="KAK5994080.1"/>
    <property type="molecule type" value="Genomic_DNA"/>
</dbReference>
<keyword evidence="3" id="KW-1185">Reference proteome</keyword>